<evidence type="ECO:0000256" key="4">
    <source>
        <dbReference type="ARBA" id="ARBA00023002"/>
    </source>
</evidence>
<protein>
    <submittedName>
        <fullName evidence="7">Uncharacterized protein</fullName>
    </submittedName>
</protein>
<dbReference type="Gene3D" id="1.10.630.10">
    <property type="entry name" value="Cytochrome P450"/>
    <property type="match status" value="1"/>
</dbReference>
<dbReference type="AlphaFoldDB" id="A0AA39RLV2"/>
<keyword evidence="2" id="KW-0349">Heme</keyword>
<dbReference type="PRINTS" id="PR00463">
    <property type="entry name" value="EP450I"/>
</dbReference>
<evidence type="ECO:0000256" key="6">
    <source>
        <dbReference type="ARBA" id="ARBA00023033"/>
    </source>
</evidence>
<keyword evidence="8" id="KW-1185">Reference proteome</keyword>
<keyword evidence="4" id="KW-0560">Oxidoreductase</keyword>
<dbReference type="EMBL" id="JAUESC010000386">
    <property type="protein sequence ID" value="KAK0576067.1"/>
    <property type="molecule type" value="Genomic_DNA"/>
</dbReference>
<comment type="similarity">
    <text evidence="1">Belongs to the cytochrome P450 family.</text>
</comment>
<dbReference type="InterPro" id="IPR001128">
    <property type="entry name" value="Cyt_P450"/>
</dbReference>
<organism evidence="7 8">
    <name type="scientific">Acer saccharum</name>
    <name type="common">Sugar maple</name>
    <dbReference type="NCBI Taxonomy" id="4024"/>
    <lineage>
        <taxon>Eukaryota</taxon>
        <taxon>Viridiplantae</taxon>
        <taxon>Streptophyta</taxon>
        <taxon>Embryophyta</taxon>
        <taxon>Tracheophyta</taxon>
        <taxon>Spermatophyta</taxon>
        <taxon>Magnoliopsida</taxon>
        <taxon>eudicotyledons</taxon>
        <taxon>Gunneridae</taxon>
        <taxon>Pentapetalae</taxon>
        <taxon>rosids</taxon>
        <taxon>malvids</taxon>
        <taxon>Sapindales</taxon>
        <taxon>Sapindaceae</taxon>
        <taxon>Hippocastanoideae</taxon>
        <taxon>Acereae</taxon>
        <taxon>Acer</taxon>
    </lineage>
</organism>
<evidence type="ECO:0000256" key="1">
    <source>
        <dbReference type="ARBA" id="ARBA00010617"/>
    </source>
</evidence>
<dbReference type="PANTHER" id="PTHR47947:SF8">
    <property type="entry name" value="CYTOCHROME P450 82C4-LIKE"/>
    <property type="match status" value="1"/>
</dbReference>
<dbReference type="GO" id="GO:0004497">
    <property type="term" value="F:monooxygenase activity"/>
    <property type="evidence" value="ECO:0007669"/>
    <property type="project" value="UniProtKB-KW"/>
</dbReference>
<reference evidence="7" key="1">
    <citation type="journal article" date="2022" name="Plant J.">
        <title>Strategies of tolerance reflected in two North American maple genomes.</title>
        <authorList>
            <person name="McEvoy S.L."/>
            <person name="Sezen U.U."/>
            <person name="Trouern-Trend A."/>
            <person name="McMahon S.M."/>
            <person name="Schaberg P.G."/>
            <person name="Yang J."/>
            <person name="Wegrzyn J.L."/>
            <person name="Swenson N.G."/>
        </authorList>
    </citation>
    <scope>NUCLEOTIDE SEQUENCE</scope>
    <source>
        <strain evidence="7">NS2018</strain>
    </source>
</reference>
<dbReference type="SUPFAM" id="SSF48264">
    <property type="entry name" value="Cytochrome P450"/>
    <property type="match status" value="1"/>
</dbReference>
<accession>A0AA39RLV2</accession>
<dbReference type="InterPro" id="IPR050651">
    <property type="entry name" value="Plant_Cytochrome_P450_Monoox"/>
</dbReference>
<evidence type="ECO:0000256" key="5">
    <source>
        <dbReference type="ARBA" id="ARBA00023004"/>
    </source>
</evidence>
<gene>
    <name evidence="7" type="ORF">LWI29_011303</name>
</gene>
<name>A0AA39RLV2_ACESA</name>
<dbReference type="Pfam" id="PF00067">
    <property type="entry name" value="p450"/>
    <property type="match status" value="1"/>
</dbReference>
<sequence length="113" mass="12995">MLHHFQGHVWPWSRGGLYHSRIPHPCRHIVVNLWKLHRDPSVWVNPTEFIPERFIIDHPKLDVRGLLFECLPFGSGRRKGPGISLALQVLHLTLARLLHTFELGTVSNATVDT</sequence>
<dbReference type="GO" id="GO:0046246">
    <property type="term" value="P:terpene biosynthetic process"/>
    <property type="evidence" value="ECO:0007669"/>
    <property type="project" value="TreeGrafter"/>
</dbReference>
<dbReference type="Proteomes" id="UP001168877">
    <property type="component" value="Unassembled WGS sequence"/>
</dbReference>
<keyword evidence="6" id="KW-0503">Monooxygenase</keyword>
<dbReference type="GO" id="GO:0020037">
    <property type="term" value="F:heme binding"/>
    <property type="evidence" value="ECO:0007669"/>
    <property type="project" value="InterPro"/>
</dbReference>
<comment type="caution">
    <text evidence="7">The sequence shown here is derived from an EMBL/GenBank/DDBJ whole genome shotgun (WGS) entry which is preliminary data.</text>
</comment>
<dbReference type="GO" id="GO:0016705">
    <property type="term" value="F:oxidoreductase activity, acting on paired donors, with incorporation or reduction of molecular oxygen"/>
    <property type="evidence" value="ECO:0007669"/>
    <property type="project" value="InterPro"/>
</dbReference>
<dbReference type="InterPro" id="IPR002401">
    <property type="entry name" value="Cyt_P450_E_grp-I"/>
</dbReference>
<evidence type="ECO:0000313" key="8">
    <source>
        <dbReference type="Proteomes" id="UP001168877"/>
    </source>
</evidence>
<reference evidence="7" key="2">
    <citation type="submission" date="2023-06" db="EMBL/GenBank/DDBJ databases">
        <authorList>
            <person name="Swenson N.G."/>
            <person name="Wegrzyn J.L."/>
            <person name="Mcevoy S.L."/>
        </authorList>
    </citation>
    <scope>NUCLEOTIDE SEQUENCE</scope>
    <source>
        <strain evidence="7">NS2018</strain>
        <tissue evidence="7">Leaf</tissue>
    </source>
</reference>
<keyword evidence="5" id="KW-0408">Iron</keyword>
<keyword evidence="3" id="KW-0479">Metal-binding</keyword>
<evidence type="ECO:0000313" key="7">
    <source>
        <dbReference type="EMBL" id="KAK0576067.1"/>
    </source>
</evidence>
<dbReference type="InterPro" id="IPR036396">
    <property type="entry name" value="Cyt_P450_sf"/>
</dbReference>
<evidence type="ECO:0000256" key="2">
    <source>
        <dbReference type="ARBA" id="ARBA00022617"/>
    </source>
</evidence>
<proteinExistence type="inferred from homology"/>
<dbReference type="GO" id="GO:0005506">
    <property type="term" value="F:iron ion binding"/>
    <property type="evidence" value="ECO:0007669"/>
    <property type="project" value="InterPro"/>
</dbReference>
<evidence type="ECO:0000256" key="3">
    <source>
        <dbReference type="ARBA" id="ARBA00022723"/>
    </source>
</evidence>
<dbReference type="PANTHER" id="PTHR47947">
    <property type="entry name" value="CYTOCHROME P450 82C3-RELATED"/>
    <property type="match status" value="1"/>
</dbReference>